<dbReference type="KEGG" id="rpe:RPE_2945"/>
<comment type="subcellular location">
    <subcellularLocation>
        <location evidence="1 7">Cell membrane</location>
        <topology evidence="1 7">Multi-pass membrane protein</topology>
    </subcellularLocation>
</comment>
<dbReference type="EMBL" id="CP000463">
    <property type="protein sequence ID" value="ABJ06882.1"/>
    <property type="molecule type" value="Genomic_DNA"/>
</dbReference>
<keyword evidence="3 7" id="KW-1003">Cell membrane</keyword>
<dbReference type="eggNOG" id="COG0586">
    <property type="taxonomic scope" value="Bacteria"/>
</dbReference>
<evidence type="ECO:0000259" key="8">
    <source>
        <dbReference type="Pfam" id="PF09335"/>
    </source>
</evidence>
<evidence type="ECO:0000256" key="5">
    <source>
        <dbReference type="ARBA" id="ARBA00022989"/>
    </source>
</evidence>
<dbReference type="Pfam" id="PF09335">
    <property type="entry name" value="VTT_dom"/>
    <property type="match status" value="1"/>
</dbReference>
<feature type="transmembrane region" description="Helical" evidence="7">
    <location>
        <begin position="22"/>
        <end position="52"/>
    </location>
</feature>
<evidence type="ECO:0000256" key="1">
    <source>
        <dbReference type="ARBA" id="ARBA00004651"/>
    </source>
</evidence>
<evidence type="ECO:0000256" key="7">
    <source>
        <dbReference type="RuleBase" id="RU367016"/>
    </source>
</evidence>
<accession>Q07MF2</accession>
<name>Q07MF2_RHOP5</name>
<dbReference type="PANTHER" id="PTHR30353:SF15">
    <property type="entry name" value="INNER MEMBRANE PROTEIN YABI"/>
    <property type="match status" value="1"/>
</dbReference>
<keyword evidence="6 7" id="KW-0472">Membrane</keyword>
<proteinExistence type="inferred from homology"/>
<dbReference type="OrthoDB" id="9801622at2"/>
<reference evidence="9" key="1">
    <citation type="submission" date="2006-09" db="EMBL/GenBank/DDBJ databases">
        <title>Complete sequence of Rhodopseudomonas palustris BisA53.</title>
        <authorList>
            <consortium name="US DOE Joint Genome Institute"/>
            <person name="Copeland A."/>
            <person name="Lucas S."/>
            <person name="Lapidus A."/>
            <person name="Barry K."/>
            <person name="Detter J.C."/>
            <person name="Glavina del Rio T."/>
            <person name="Hammon N."/>
            <person name="Israni S."/>
            <person name="Dalin E."/>
            <person name="Tice H."/>
            <person name="Pitluck S."/>
            <person name="Chain P."/>
            <person name="Malfatti S."/>
            <person name="Shin M."/>
            <person name="Vergez L."/>
            <person name="Schmutz J."/>
            <person name="Larimer F."/>
            <person name="Land M."/>
            <person name="Hauser L."/>
            <person name="Pelletier D.A."/>
            <person name="Kyrpides N."/>
            <person name="Kim E."/>
            <person name="Harwood C.S."/>
            <person name="Oda Y."/>
            <person name="Richardson P."/>
        </authorList>
    </citation>
    <scope>NUCLEOTIDE SEQUENCE [LARGE SCALE GENOMIC DNA]</scope>
    <source>
        <strain evidence="9">BisA53</strain>
    </source>
</reference>
<dbReference type="AlphaFoldDB" id="Q07MF2"/>
<dbReference type="InterPro" id="IPR032816">
    <property type="entry name" value="VTT_dom"/>
</dbReference>
<gene>
    <name evidence="9" type="ordered locus">RPE_2945</name>
</gene>
<keyword evidence="5 7" id="KW-1133">Transmembrane helix</keyword>
<dbReference type="GO" id="GO:0005886">
    <property type="term" value="C:plasma membrane"/>
    <property type="evidence" value="ECO:0007669"/>
    <property type="project" value="UniProtKB-SubCell"/>
</dbReference>
<evidence type="ECO:0000256" key="6">
    <source>
        <dbReference type="ARBA" id="ARBA00023136"/>
    </source>
</evidence>
<evidence type="ECO:0000256" key="2">
    <source>
        <dbReference type="ARBA" id="ARBA00010792"/>
    </source>
</evidence>
<keyword evidence="4 7" id="KW-0812">Transmembrane</keyword>
<comment type="similarity">
    <text evidence="2 7">Belongs to the DedA family.</text>
</comment>
<feature type="transmembrane region" description="Helical" evidence="7">
    <location>
        <begin position="151"/>
        <end position="173"/>
    </location>
</feature>
<feature type="domain" description="VTT" evidence="8">
    <location>
        <begin position="39"/>
        <end position="163"/>
    </location>
</feature>
<dbReference type="InterPro" id="IPR032818">
    <property type="entry name" value="DedA-like"/>
</dbReference>
<protein>
    <recommendedName>
        <fullName evidence="8">VTT domain-containing protein</fullName>
    </recommendedName>
</protein>
<sequence length="176" mass="19277">MEAAVQDLIAFVRMHEAWAAPVVLLLAFGESIAFVSLLIPAWGALVAIGALIGPSGLSFWPICLAGALGAALGDWLSYWFGFRFKEHVAQIWPLSRYPELLPRGEAFVSKWGVPSIFIGRFFGPLRASVPLAAGIFEMAFWPFQIANFVSALVWSAVLLLFGDVISLIIAWIWQAL</sequence>
<dbReference type="HOGENOM" id="CLU_044208_3_1_5"/>
<dbReference type="PANTHER" id="PTHR30353">
    <property type="entry name" value="INNER MEMBRANE PROTEIN DEDA-RELATED"/>
    <property type="match status" value="1"/>
</dbReference>
<feature type="transmembrane region" description="Helical" evidence="7">
    <location>
        <begin position="58"/>
        <end position="80"/>
    </location>
</feature>
<dbReference type="STRING" id="316055.RPE_2945"/>
<evidence type="ECO:0000256" key="3">
    <source>
        <dbReference type="ARBA" id="ARBA00022475"/>
    </source>
</evidence>
<evidence type="ECO:0000256" key="4">
    <source>
        <dbReference type="ARBA" id="ARBA00022692"/>
    </source>
</evidence>
<evidence type="ECO:0000313" key="9">
    <source>
        <dbReference type="EMBL" id="ABJ06882.1"/>
    </source>
</evidence>
<comment type="caution">
    <text evidence="7">Lacks conserved residue(s) required for the propagation of feature annotation.</text>
</comment>
<organism evidence="9">
    <name type="scientific">Rhodopseudomonas palustris (strain BisA53)</name>
    <dbReference type="NCBI Taxonomy" id="316055"/>
    <lineage>
        <taxon>Bacteria</taxon>
        <taxon>Pseudomonadati</taxon>
        <taxon>Pseudomonadota</taxon>
        <taxon>Alphaproteobacteria</taxon>
        <taxon>Hyphomicrobiales</taxon>
        <taxon>Nitrobacteraceae</taxon>
        <taxon>Rhodopseudomonas</taxon>
    </lineage>
</organism>